<reference evidence="1" key="1">
    <citation type="submission" date="2024-10" db="EMBL/GenBank/DDBJ databases">
        <title>Aeromonas and Pseudomonas from the Cagarras Archipelago, Rio de Janeiro, Brazil.</title>
        <authorList>
            <person name="Canellas A.L.B."/>
            <person name="Laport M.S."/>
        </authorList>
    </citation>
    <scope>NUCLEOTIDE SEQUENCE</scope>
    <source>
        <strain evidence="1">ACP-7</strain>
    </source>
</reference>
<keyword evidence="2" id="KW-1185">Reference proteome</keyword>
<evidence type="ECO:0000313" key="1">
    <source>
        <dbReference type="EMBL" id="MFJ1340162.1"/>
    </source>
</evidence>
<dbReference type="EMBL" id="JBIUGF010000066">
    <property type="protein sequence ID" value="MFJ1340162.1"/>
    <property type="molecule type" value="Genomic_DNA"/>
</dbReference>
<accession>A0ACC7M3I5</accession>
<evidence type="ECO:0000313" key="2">
    <source>
        <dbReference type="Proteomes" id="UP001615411"/>
    </source>
</evidence>
<proteinExistence type="predicted"/>
<sequence>MDGWRQQGMTLIEVLVAMVVLGVGLFAAAGLQVRALQATESALRSTQAAYLDHDLFGQAGAGGLLSNEELRQ</sequence>
<comment type="caution">
    <text evidence="1">The sequence shown here is derived from an EMBL/GenBank/DDBJ whole genome shotgun (WGS) entry which is preliminary data.</text>
</comment>
<gene>
    <name evidence="1" type="ORF">ACIKP7_18745</name>
</gene>
<protein>
    <submittedName>
        <fullName evidence="1">Prepilin-type N-terminal cleavage/methylation domain-containing protein</fullName>
    </submittedName>
</protein>
<name>A0ACC7M3I5_9PSED</name>
<organism evidence="1 2">
    <name type="scientific">Pseudomonas caricapapayae</name>
    <dbReference type="NCBI Taxonomy" id="46678"/>
    <lineage>
        <taxon>Bacteria</taxon>
        <taxon>Pseudomonadati</taxon>
        <taxon>Pseudomonadota</taxon>
        <taxon>Gammaproteobacteria</taxon>
        <taxon>Pseudomonadales</taxon>
        <taxon>Pseudomonadaceae</taxon>
        <taxon>Pseudomonas</taxon>
    </lineage>
</organism>
<dbReference type="Proteomes" id="UP001615411">
    <property type="component" value="Unassembled WGS sequence"/>
</dbReference>